<proteinExistence type="predicted"/>
<feature type="transmembrane region" description="Helical" evidence="1">
    <location>
        <begin position="122"/>
        <end position="146"/>
    </location>
</feature>
<gene>
    <name evidence="2" type="ORF">WICPIJ_004749</name>
</gene>
<keyword evidence="1" id="KW-0472">Membrane</keyword>
<protein>
    <submittedName>
        <fullName evidence="2">Uncharacterized protein</fullName>
    </submittedName>
</protein>
<comment type="caution">
    <text evidence="2">The sequence shown here is derived from an EMBL/GenBank/DDBJ whole genome shotgun (WGS) entry which is preliminary data.</text>
</comment>
<name>A0A9P8TMK9_WICPI</name>
<keyword evidence="1" id="KW-1133">Transmembrane helix</keyword>
<organism evidence="2 3">
    <name type="scientific">Wickerhamomyces pijperi</name>
    <name type="common">Yeast</name>
    <name type="synonym">Pichia pijperi</name>
    <dbReference type="NCBI Taxonomy" id="599730"/>
    <lineage>
        <taxon>Eukaryota</taxon>
        <taxon>Fungi</taxon>
        <taxon>Dikarya</taxon>
        <taxon>Ascomycota</taxon>
        <taxon>Saccharomycotina</taxon>
        <taxon>Saccharomycetes</taxon>
        <taxon>Phaffomycetales</taxon>
        <taxon>Wickerhamomycetaceae</taxon>
        <taxon>Wickerhamomyces</taxon>
    </lineage>
</organism>
<feature type="transmembrane region" description="Helical" evidence="1">
    <location>
        <begin position="51"/>
        <end position="77"/>
    </location>
</feature>
<accession>A0A9P8TMK9</accession>
<evidence type="ECO:0000313" key="2">
    <source>
        <dbReference type="EMBL" id="KAH3684274.1"/>
    </source>
</evidence>
<reference evidence="2" key="1">
    <citation type="journal article" date="2021" name="Open Biol.">
        <title>Shared evolutionary footprints suggest mitochondrial oxidative damage underlies multiple complex I losses in fungi.</title>
        <authorList>
            <person name="Schikora-Tamarit M.A."/>
            <person name="Marcet-Houben M."/>
            <person name="Nosek J."/>
            <person name="Gabaldon T."/>
        </authorList>
    </citation>
    <scope>NUCLEOTIDE SEQUENCE</scope>
    <source>
        <strain evidence="2">CBS2887</strain>
    </source>
</reference>
<sequence length="193" mass="20951">MSKKNSNDDVLCQGTPAMYWSTGWPICLNSTGGGTESQNGSFGFRSTPFKVLTIGSMTLHSCSIGIGITGGAVILFFVDDQKCEVNVCLMNFSDSGVVGLNVRLNQSEDGTLFIGMPLDSEMALMVSLADSVASFSSLLLLNVMFFHFNESTTTLLLPMSLNPTIWEGDVIFWLNFGYKYKNNFKVATTSSAQ</sequence>
<keyword evidence="1" id="KW-0812">Transmembrane</keyword>
<dbReference type="EMBL" id="JAEUBG010002638">
    <property type="protein sequence ID" value="KAH3684274.1"/>
    <property type="molecule type" value="Genomic_DNA"/>
</dbReference>
<dbReference type="AlphaFoldDB" id="A0A9P8TMK9"/>
<dbReference type="Proteomes" id="UP000774326">
    <property type="component" value="Unassembled WGS sequence"/>
</dbReference>
<evidence type="ECO:0000256" key="1">
    <source>
        <dbReference type="SAM" id="Phobius"/>
    </source>
</evidence>
<keyword evidence="3" id="KW-1185">Reference proteome</keyword>
<reference evidence="2" key="2">
    <citation type="submission" date="2021-01" db="EMBL/GenBank/DDBJ databases">
        <authorList>
            <person name="Schikora-Tamarit M.A."/>
        </authorList>
    </citation>
    <scope>NUCLEOTIDE SEQUENCE</scope>
    <source>
        <strain evidence="2">CBS2887</strain>
    </source>
</reference>
<evidence type="ECO:0000313" key="3">
    <source>
        <dbReference type="Proteomes" id="UP000774326"/>
    </source>
</evidence>